<feature type="domain" description="Transposase IS110-like N-terminal" evidence="1">
    <location>
        <begin position="41"/>
        <end position="198"/>
    </location>
</feature>
<organism evidence="2 3">
    <name type="scientific">Paenibacillus profundus</name>
    <dbReference type="NCBI Taxonomy" id="1173085"/>
    <lineage>
        <taxon>Bacteria</taxon>
        <taxon>Bacillati</taxon>
        <taxon>Bacillota</taxon>
        <taxon>Bacilli</taxon>
        <taxon>Bacillales</taxon>
        <taxon>Paenibacillaceae</taxon>
        <taxon>Paenibacillus</taxon>
    </lineage>
</organism>
<comment type="caution">
    <text evidence="2">The sequence shown here is derived from an EMBL/GenBank/DDBJ whole genome shotgun (WGS) entry which is preliminary data.</text>
</comment>
<evidence type="ECO:0000313" key="3">
    <source>
        <dbReference type="Proteomes" id="UP001199916"/>
    </source>
</evidence>
<sequence>MTMFELVEAMTSYHKRSYGFGTILGAPAEFTSGGDDMGPVIGLDVSKGTSVIQAFLKRNEVFGKSEAIKHTESGFRRLGNVIHELKERTGEEPVVILEATGHYHRVVVAYLTTNGIKHLIINPLLSKRAKNAQLRKVKTDAADAWHLAELYYRGDVRPHRSWDECYMELQHVTRQDEFVTSLYVQAKLNMRSLLIRYFRPMRKCSTICIPLQH</sequence>
<evidence type="ECO:0000313" key="2">
    <source>
        <dbReference type="EMBL" id="MCE5170844.1"/>
    </source>
</evidence>
<dbReference type="PANTHER" id="PTHR33055">
    <property type="entry name" value="TRANSPOSASE FOR INSERTION SEQUENCE ELEMENT IS1111A"/>
    <property type="match status" value="1"/>
</dbReference>
<protein>
    <submittedName>
        <fullName evidence="2">IS110 family transposase</fullName>
    </submittedName>
</protein>
<proteinExistence type="predicted"/>
<dbReference type="EMBL" id="JAJNBZ010000012">
    <property type="protein sequence ID" value="MCE5170844.1"/>
    <property type="molecule type" value="Genomic_DNA"/>
</dbReference>
<dbReference type="InterPro" id="IPR002525">
    <property type="entry name" value="Transp_IS110-like_N"/>
</dbReference>
<keyword evidence="3" id="KW-1185">Reference proteome</keyword>
<dbReference type="Proteomes" id="UP001199916">
    <property type="component" value="Unassembled WGS sequence"/>
</dbReference>
<accession>A0ABS8YMN0</accession>
<reference evidence="2 3" key="1">
    <citation type="submission" date="2021-11" db="EMBL/GenBank/DDBJ databases">
        <title>Draft genome sequence of Paenibacillus profundus YoMME, a new Gram-positive bacteria with exoelectrogenic properties.</title>
        <authorList>
            <person name="Hubenova Y."/>
            <person name="Hubenova E."/>
            <person name="Manasiev Y."/>
            <person name="Peykov S."/>
            <person name="Mitov M."/>
        </authorList>
    </citation>
    <scope>NUCLEOTIDE SEQUENCE [LARGE SCALE GENOMIC DNA]</scope>
    <source>
        <strain evidence="2 3">YoMME</strain>
    </source>
</reference>
<dbReference type="InterPro" id="IPR047650">
    <property type="entry name" value="Transpos_IS110"/>
</dbReference>
<evidence type="ECO:0000259" key="1">
    <source>
        <dbReference type="Pfam" id="PF01548"/>
    </source>
</evidence>
<dbReference type="Pfam" id="PF01548">
    <property type="entry name" value="DEDD_Tnp_IS110"/>
    <property type="match status" value="1"/>
</dbReference>
<name>A0ABS8YMN0_9BACL</name>
<gene>
    <name evidence="2" type="ORF">LQV63_16190</name>
</gene>